<dbReference type="EMBL" id="AKHW03006155">
    <property type="protein sequence ID" value="KYO23983.1"/>
    <property type="molecule type" value="Genomic_DNA"/>
</dbReference>
<evidence type="ECO:0000313" key="1">
    <source>
        <dbReference type="EMBL" id="KYO23983.1"/>
    </source>
</evidence>
<gene>
    <name evidence="1" type="ORF">Y1Q_0004582</name>
</gene>
<organism evidence="1 2">
    <name type="scientific">Alligator mississippiensis</name>
    <name type="common">American alligator</name>
    <dbReference type="NCBI Taxonomy" id="8496"/>
    <lineage>
        <taxon>Eukaryota</taxon>
        <taxon>Metazoa</taxon>
        <taxon>Chordata</taxon>
        <taxon>Craniata</taxon>
        <taxon>Vertebrata</taxon>
        <taxon>Euteleostomi</taxon>
        <taxon>Archelosauria</taxon>
        <taxon>Archosauria</taxon>
        <taxon>Crocodylia</taxon>
        <taxon>Alligatoridae</taxon>
        <taxon>Alligatorinae</taxon>
        <taxon>Alligator</taxon>
    </lineage>
</organism>
<keyword evidence="2" id="KW-1185">Reference proteome</keyword>
<evidence type="ECO:0000313" key="2">
    <source>
        <dbReference type="Proteomes" id="UP000050525"/>
    </source>
</evidence>
<sequence length="74" mass="8223">MSRSGPGWVGARGAAAEARVEGLLYSTGFYPFTKKSFKYALRSSPQAATEKPPVFCYQISEEKKTRQNVCYGEH</sequence>
<dbReference type="Proteomes" id="UP000050525">
    <property type="component" value="Unassembled WGS sequence"/>
</dbReference>
<dbReference type="AlphaFoldDB" id="A0A151MHL9"/>
<comment type="caution">
    <text evidence="1">The sequence shown here is derived from an EMBL/GenBank/DDBJ whole genome shotgun (WGS) entry which is preliminary data.</text>
</comment>
<protein>
    <submittedName>
        <fullName evidence="1">Uncharacterized protein</fullName>
    </submittedName>
</protein>
<reference evidence="1 2" key="1">
    <citation type="journal article" date="2012" name="Genome Biol.">
        <title>Sequencing three crocodilian genomes to illuminate the evolution of archosaurs and amniotes.</title>
        <authorList>
            <person name="St John J.A."/>
            <person name="Braun E.L."/>
            <person name="Isberg S.R."/>
            <person name="Miles L.G."/>
            <person name="Chong A.Y."/>
            <person name="Gongora J."/>
            <person name="Dalzell P."/>
            <person name="Moran C."/>
            <person name="Bed'hom B."/>
            <person name="Abzhanov A."/>
            <person name="Burgess S.C."/>
            <person name="Cooksey A.M."/>
            <person name="Castoe T.A."/>
            <person name="Crawford N.G."/>
            <person name="Densmore L.D."/>
            <person name="Drew J.C."/>
            <person name="Edwards S.V."/>
            <person name="Faircloth B.C."/>
            <person name="Fujita M.K."/>
            <person name="Greenwold M.J."/>
            <person name="Hoffmann F.G."/>
            <person name="Howard J.M."/>
            <person name="Iguchi T."/>
            <person name="Janes D.E."/>
            <person name="Khan S.Y."/>
            <person name="Kohno S."/>
            <person name="de Koning A.J."/>
            <person name="Lance S.L."/>
            <person name="McCarthy F.M."/>
            <person name="McCormack J.E."/>
            <person name="Merchant M.E."/>
            <person name="Peterson D.G."/>
            <person name="Pollock D.D."/>
            <person name="Pourmand N."/>
            <person name="Raney B.J."/>
            <person name="Roessler K.A."/>
            <person name="Sanford J.R."/>
            <person name="Sawyer R.H."/>
            <person name="Schmidt C.J."/>
            <person name="Triplett E.W."/>
            <person name="Tuberville T.D."/>
            <person name="Venegas-Anaya M."/>
            <person name="Howard J.T."/>
            <person name="Jarvis E.D."/>
            <person name="Guillette L.J.Jr."/>
            <person name="Glenn T.C."/>
            <person name="Green R.E."/>
            <person name="Ray D.A."/>
        </authorList>
    </citation>
    <scope>NUCLEOTIDE SEQUENCE [LARGE SCALE GENOMIC DNA]</scope>
    <source>
        <strain evidence="1">KSC_2009_1</strain>
    </source>
</reference>
<proteinExistence type="predicted"/>
<accession>A0A151MHL9</accession>
<name>A0A151MHL9_ALLMI</name>